<gene>
    <name evidence="2" type="ORF">OCBIM_22028523mg</name>
</gene>
<organism evidence="2">
    <name type="scientific">Octopus bimaculoides</name>
    <name type="common">California two-spotted octopus</name>
    <dbReference type="NCBI Taxonomy" id="37653"/>
    <lineage>
        <taxon>Eukaryota</taxon>
        <taxon>Metazoa</taxon>
        <taxon>Spiralia</taxon>
        <taxon>Lophotrochozoa</taxon>
        <taxon>Mollusca</taxon>
        <taxon>Cephalopoda</taxon>
        <taxon>Coleoidea</taxon>
        <taxon>Octopodiformes</taxon>
        <taxon>Octopoda</taxon>
        <taxon>Incirrata</taxon>
        <taxon>Octopodidae</taxon>
        <taxon>Octopus</taxon>
    </lineage>
</organism>
<feature type="transmembrane region" description="Helical" evidence="1">
    <location>
        <begin position="26"/>
        <end position="48"/>
    </location>
</feature>
<protein>
    <submittedName>
        <fullName evidence="2">Uncharacterized protein</fullName>
    </submittedName>
</protein>
<dbReference type="AlphaFoldDB" id="A0A0L8GTU3"/>
<keyword evidence="1" id="KW-0812">Transmembrane</keyword>
<keyword evidence="1" id="KW-1133">Transmembrane helix</keyword>
<keyword evidence="1" id="KW-0472">Membrane</keyword>
<evidence type="ECO:0000256" key="1">
    <source>
        <dbReference type="SAM" id="Phobius"/>
    </source>
</evidence>
<accession>A0A0L8GTU3</accession>
<proteinExistence type="predicted"/>
<evidence type="ECO:0000313" key="2">
    <source>
        <dbReference type="EMBL" id="KOF80030.1"/>
    </source>
</evidence>
<name>A0A0L8GTU3_OCTBM</name>
<dbReference type="EMBL" id="KQ420517">
    <property type="protein sequence ID" value="KOF80030.1"/>
    <property type="molecule type" value="Genomic_DNA"/>
</dbReference>
<sequence length="50" mass="5792">MISASFNSSYGVIMFLRFCCKNLFLFWYWLISLYILFLNLTSSVGLSLPA</sequence>
<reference evidence="2" key="1">
    <citation type="submission" date="2015-07" db="EMBL/GenBank/DDBJ databases">
        <title>MeaNS - Measles Nucleotide Surveillance Program.</title>
        <authorList>
            <person name="Tran T."/>
            <person name="Druce J."/>
        </authorList>
    </citation>
    <scope>NUCLEOTIDE SEQUENCE</scope>
    <source>
        <strain evidence="2">UCB-OBI-ISO-001</strain>
        <tissue evidence="2">Gonad</tissue>
    </source>
</reference>